<dbReference type="Gene3D" id="3.40.190.10">
    <property type="entry name" value="Periplasmic binding protein-like II"/>
    <property type="match status" value="2"/>
</dbReference>
<name>A0A212LIU0_9HYPH</name>
<dbReference type="SUPFAM" id="SSF53850">
    <property type="entry name" value="Periplasmic binding protein-like II"/>
    <property type="match status" value="1"/>
</dbReference>
<keyword evidence="3" id="KW-0238">DNA-binding</keyword>
<reference evidence="6" key="1">
    <citation type="submission" date="2016-08" db="EMBL/GenBank/DDBJ databases">
        <authorList>
            <person name="Seilhamer J.J."/>
        </authorList>
    </citation>
    <scope>NUCLEOTIDE SEQUENCE</scope>
    <source>
        <strain evidence="6">86</strain>
    </source>
</reference>
<comment type="similarity">
    <text evidence="1">Belongs to the LysR transcriptional regulatory family.</text>
</comment>
<sequence>MGEQGIAGRLPPLNSLRAFEATARRGSVSAAARELGVTHGAVSHQIRMLEATLGASLFERGSRRLRLTAQGALLLPAVAQAFGDIATATARLQRPEASGTLTVICVAGLLSFWLLPRLHGFTDAYPGITLDLSAGNDPARVGDPAVDLVILYGRGSVGGGWSRLWSPLRLFPVVSPSLIASRPLRSVRDLRHHTLLHGDRGDEWTTWLSAADAADLPRGRQHFLGDARLSTEAAVHGQGVAVGDTITAARLIADGDLVVPFDLSVTANDSFFVACRNEMHAAPIVKAFVDWLFATLDADALPEPKLSPRAPLRRPAALSPDP</sequence>
<dbReference type="Pfam" id="PF00126">
    <property type="entry name" value="HTH_1"/>
    <property type="match status" value="1"/>
</dbReference>
<evidence type="ECO:0000256" key="4">
    <source>
        <dbReference type="ARBA" id="ARBA00023163"/>
    </source>
</evidence>
<dbReference type="AlphaFoldDB" id="A0A212LIU0"/>
<accession>A0A212LIU0</accession>
<dbReference type="SUPFAM" id="SSF46785">
    <property type="entry name" value="Winged helix' DNA-binding domain"/>
    <property type="match status" value="1"/>
</dbReference>
<dbReference type="InterPro" id="IPR005119">
    <property type="entry name" value="LysR_subst-bd"/>
</dbReference>
<dbReference type="EMBL" id="FMJD01000008">
    <property type="protein sequence ID" value="SCM77465.1"/>
    <property type="molecule type" value="Genomic_DNA"/>
</dbReference>
<dbReference type="InterPro" id="IPR058163">
    <property type="entry name" value="LysR-type_TF_proteobact-type"/>
</dbReference>
<proteinExistence type="inferred from homology"/>
<dbReference type="InterPro" id="IPR036388">
    <property type="entry name" value="WH-like_DNA-bd_sf"/>
</dbReference>
<dbReference type="PANTHER" id="PTHR30537:SF74">
    <property type="entry name" value="HTH-TYPE TRANSCRIPTIONAL REGULATOR TRPI"/>
    <property type="match status" value="1"/>
</dbReference>
<organism evidence="6">
    <name type="scientific">uncultured Pleomorphomonas sp</name>
    <dbReference type="NCBI Taxonomy" id="442121"/>
    <lineage>
        <taxon>Bacteria</taxon>
        <taxon>Pseudomonadati</taxon>
        <taxon>Pseudomonadota</taxon>
        <taxon>Alphaproteobacteria</taxon>
        <taxon>Hyphomicrobiales</taxon>
        <taxon>Pleomorphomonadaceae</taxon>
        <taxon>Pleomorphomonas</taxon>
        <taxon>environmental samples</taxon>
    </lineage>
</organism>
<dbReference type="PANTHER" id="PTHR30537">
    <property type="entry name" value="HTH-TYPE TRANSCRIPTIONAL REGULATOR"/>
    <property type="match status" value="1"/>
</dbReference>
<dbReference type="GO" id="GO:0003700">
    <property type="term" value="F:DNA-binding transcription factor activity"/>
    <property type="evidence" value="ECO:0007669"/>
    <property type="project" value="InterPro"/>
</dbReference>
<dbReference type="FunFam" id="1.10.10.10:FF:000001">
    <property type="entry name" value="LysR family transcriptional regulator"/>
    <property type="match status" value="1"/>
</dbReference>
<keyword evidence="2" id="KW-0805">Transcription regulation</keyword>
<gene>
    <name evidence="6" type="ORF">KL86PLE_41270</name>
</gene>
<evidence type="ECO:0000256" key="3">
    <source>
        <dbReference type="ARBA" id="ARBA00023125"/>
    </source>
</evidence>
<evidence type="ECO:0000259" key="5">
    <source>
        <dbReference type="PROSITE" id="PS50931"/>
    </source>
</evidence>
<dbReference type="GO" id="GO:0043565">
    <property type="term" value="F:sequence-specific DNA binding"/>
    <property type="evidence" value="ECO:0007669"/>
    <property type="project" value="TreeGrafter"/>
</dbReference>
<protein>
    <submittedName>
        <fullName evidence="6">Transcriptional regulator</fullName>
    </submittedName>
</protein>
<feature type="domain" description="HTH lysR-type" evidence="5">
    <location>
        <begin position="11"/>
        <end position="68"/>
    </location>
</feature>
<dbReference type="InterPro" id="IPR036390">
    <property type="entry name" value="WH_DNA-bd_sf"/>
</dbReference>
<dbReference type="Gene3D" id="1.10.10.10">
    <property type="entry name" value="Winged helix-like DNA-binding domain superfamily/Winged helix DNA-binding domain"/>
    <property type="match status" value="1"/>
</dbReference>
<evidence type="ECO:0000256" key="2">
    <source>
        <dbReference type="ARBA" id="ARBA00023015"/>
    </source>
</evidence>
<dbReference type="CDD" id="cd08432">
    <property type="entry name" value="PBP2_GcdR_TrpI_HvrB_AmpR_like"/>
    <property type="match status" value="1"/>
</dbReference>
<dbReference type="GO" id="GO:0006351">
    <property type="term" value="P:DNA-templated transcription"/>
    <property type="evidence" value="ECO:0007669"/>
    <property type="project" value="TreeGrafter"/>
</dbReference>
<dbReference type="Pfam" id="PF03466">
    <property type="entry name" value="LysR_substrate"/>
    <property type="match status" value="1"/>
</dbReference>
<dbReference type="PROSITE" id="PS50931">
    <property type="entry name" value="HTH_LYSR"/>
    <property type="match status" value="1"/>
</dbReference>
<dbReference type="PRINTS" id="PR00039">
    <property type="entry name" value="HTHLYSR"/>
</dbReference>
<evidence type="ECO:0000313" key="6">
    <source>
        <dbReference type="EMBL" id="SCM77465.1"/>
    </source>
</evidence>
<evidence type="ECO:0000256" key="1">
    <source>
        <dbReference type="ARBA" id="ARBA00009437"/>
    </source>
</evidence>
<dbReference type="InterPro" id="IPR000847">
    <property type="entry name" value="LysR_HTH_N"/>
</dbReference>
<keyword evidence="4" id="KW-0804">Transcription</keyword>